<evidence type="ECO:0000313" key="2">
    <source>
        <dbReference type="Proteomes" id="UP000664382"/>
    </source>
</evidence>
<dbReference type="EMBL" id="JAGDYM010000009">
    <property type="protein sequence ID" value="MBO1901922.1"/>
    <property type="molecule type" value="Genomic_DNA"/>
</dbReference>
<proteinExistence type="predicted"/>
<dbReference type="Proteomes" id="UP000664382">
    <property type="component" value="Unassembled WGS sequence"/>
</dbReference>
<organism evidence="1 2">
    <name type="scientific">Leucobacter weissii</name>
    <dbReference type="NCBI Taxonomy" id="1983706"/>
    <lineage>
        <taxon>Bacteria</taxon>
        <taxon>Bacillati</taxon>
        <taxon>Actinomycetota</taxon>
        <taxon>Actinomycetes</taxon>
        <taxon>Micrococcales</taxon>
        <taxon>Microbacteriaceae</taxon>
        <taxon>Leucobacter</taxon>
    </lineage>
</organism>
<sequence>MPAFRTLLISTVVTTSQPAAIGLYSARVRTGPYFEAAIFRECSSPVRLTLEAERLKRVHAHDADAIPVDLRKSGQDRMHDAIAEIGARLDRLHERYADA</sequence>
<dbReference type="AlphaFoldDB" id="A0A939MN84"/>
<protein>
    <submittedName>
        <fullName evidence="1">Uncharacterized protein</fullName>
    </submittedName>
</protein>
<name>A0A939MN84_9MICO</name>
<accession>A0A939MN84</accession>
<gene>
    <name evidence="1" type="ORF">J4H92_08165</name>
</gene>
<keyword evidence="2" id="KW-1185">Reference proteome</keyword>
<comment type="caution">
    <text evidence="1">The sequence shown here is derived from an EMBL/GenBank/DDBJ whole genome shotgun (WGS) entry which is preliminary data.</text>
</comment>
<reference evidence="1" key="1">
    <citation type="submission" date="2021-03" db="EMBL/GenBank/DDBJ databases">
        <title>Leucobacter chromiisoli sp. nov., isolated from chromium-containing soil of chemical plant.</title>
        <authorList>
            <person name="Xu Z."/>
        </authorList>
    </citation>
    <scope>NUCLEOTIDE SEQUENCE</scope>
    <source>
        <strain evidence="1">S27</strain>
    </source>
</reference>
<evidence type="ECO:0000313" key="1">
    <source>
        <dbReference type="EMBL" id="MBO1901922.1"/>
    </source>
</evidence>
<dbReference type="RefSeq" id="WP_208097684.1">
    <property type="nucleotide sequence ID" value="NZ_JAGDYM010000009.1"/>
</dbReference>